<sequence>MRLKDLGEHQFIQKYLSKYINENVLNNDVYSDGKKMYKIDGFSFSYIFPFMDYYDIGWKAVTAVASDIISSGGKPELVMSSLGIDPNFNVEDLELIFHGIYDASKYYGFKYVGGDTNSSDKIGWIDIAGTGKVVCNFNSNPERSDIIITGDLGYTSKVFISYLNNFKIAIDKNCLLKIKHPIVNKALIKIYSQFCNKIIAATDISDGILISLYSLSRRLNKTIEINEFPINSKILSDLSSFGYTINDILKYSGEEYESLIVVKHEVSEDLLKALSYYGFNPKIIGSINNEGNKIIYNNSEVKISGWDNFKGWY</sequence>
<evidence type="ECO:0000313" key="2">
    <source>
        <dbReference type="EMBL" id="ARM75852.1"/>
    </source>
</evidence>
<proteinExistence type="predicted"/>
<evidence type="ECO:0000259" key="1">
    <source>
        <dbReference type="Pfam" id="PF00586"/>
    </source>
</evidence>
<protein>
    <recommendedName>
        <fullName evidence="1">PurM-like N-terminal domain-containing protein</fullName>
    </recommendedName>
</protein>
<dbReference type="Proteomes" id="UP000193404">
    <property type="component" value="Chromosome"/>
</dbReference>
<reference evidence="2 3" key="1">
    <citation type="submission" date="2017-03" db="EMBL/GenBank/DDBJ databases">
        <title>Sulfur activation and transportation mechanism of thermophilic Archaea Acidianus manzaensis YN-25.</title>
        <authorList>
            <person name="Ma Y."/>
            <person name="Yang Y."/>
            <person name="Xia J."/>
        </authorList>
    </citation>
    <scope>NUCLEOTIDE SEQUENCE [LARGE SCALE GENOMIC DNA]</scope>
    <source>
        <strain evidence="2 3">YN-25</strain>
    </source>
</reference>
<dbReference type="GO" id="GO:0009030">
    <property type="term" value="F:thiamine-phosphate kinase activity"/>
    <property type="evidence" value="ECO:0007669"/>
    <property type="project" value="InterPro"/>
</dbReference>
<dbReference type="AlphaFoldDB" id="A0A1W6K039"/>
<dbReference type="GO" id="GO:0009228">
    <property type="term" value="P:thiamine biosynthetic process"/>
    <property type="evidence" value="ECO:0007669"/>
    <property type="project" value="InterPro"/>
</dbReference>
<organism evidence="2 3">
    <name type="scientific">Acidianus manzaensis</name>
    <dbReference type="NCBI Taxonomy" id="282676"/>
    <lineage>
        <taxon>Archaea</taxon>
        <taxon>Thermoproteota</taxon>
        <taxon>Thermoprotei</taxon>
        <taxon>Sulfolobales</taxon>
        <taxon>Sulfolobaceae</taxon>
        <taxon>Acidianus</taxon>
    </lineage>
</organism>
<dbReference type="KEGG" id="aman:B6F84_07255"/>
<feature type="domain" description="PurM-like N-terminal" evidence="1">
    <location>
        <begin position="35"/>
        <end position="132"/>
    </location>
</feature>
<dbReference type="InterPro" id="IPR036676">
    <property type="entry name" value="PurM-like_C_sf"/>
</dbReference>
<dbReference type="InterPro" id="IPR036921">
    <property type="entry name" value="PurM-like_N_sf"/>
</dbReference>
<accession>A0A1W6K039</accession>
<dbReference type="RefSeq" id="WP_148691632.1">
    <property type="nucleotide sequence ID" value="NZ_CP020477.1"/>
</dbReference>
<name>A0A1W6K039_9CREN</name>
<dbReference type="OrthoDB" id="45909at2157"/>
<dbReference type="SUPFAM" id="SSF55326">
    <property type="entry name" value="PurM N-terminal domain-like"/>
    <property type="match status" value="1"/>
</dbReference>
<evidence type="ECO:0000313" key="3">
    <source>
        <dbReference type="Proteomes" id="UP000193404"/>
    </source>
</evidence>
<dbReference type="EMBL" id="CP020477">
    <property type="protein sequence ID" value="ARM75852.1"/>
    <property type="molecule type" value="Genomic_DNA"/>
</dbReference>
<dbReference type="STRING" id="282676.B6F84_07255"/>
<dbReference type="InterPro" id="IPR016188">
    <property type="entry name" value="PurM-like_N"/>
</dbReference>
<dbReference type="GeneID" id="41590704"/>
<dbReference type="Pfam" id="PF00586">
    <property type="entry name" value="AIRS"/>
    <property type="match status" value="1"/>
</dbReference>
<dbReference type="Gene3D" id="3.30.1330.10">
    <property type="entry name" value="PurM-like, N-terminal domain"/>
    <property type="match status" value="1"/>
</dbReference>
<dbReference type="InterPro" id="IPR006283">
    <property type="entry name" value="ThiL-like"/>
</dbReference>
<keyword evidence="3" id="KW-1185">Reference proteome</keyword>
<dbReference type="Gene3D" id="3.90.650.10">
    <property type="entry name" value="PurM-like C-terminal domain"/>
    <property type="match status" value="1"/>
</dbReference>
<dbReference type="PANTHER" id="PTHR30270:SF0">
    <property type="entry name" value="THIAMINE-MONOPHOSPHATE KINASE"/>
    <property type="match status" value="1"/>
</dbReference>
<gene>
    <name evidence="2" type="ORF">B6F84_07255</name>
</gene>
<dbReference type="PANTHER" id="PTHR30270">
    <property type="entry name" value="THIAMINE-MONOPHOSPHATE KINASE"/>
    <property type="match status" value="1"/>
</dbReference>
<dbReference type="SUPFAM" id="SSF56042">
    <property type="entry name" value="PurM C-terminal domain-like"/>
    <property type="match status" value="1"/>
</dbReference>